<dbReference type="InterPro" id="IPR012340">
    <property type="entry name" value="NA-bd_OB-fold"/>
</dbReference>
<evidence type="ECO:0000256" key="1">
    <source>
        <dbReference type="SAM" id="Phobius"/>
    </source>
</evidence>
<keyword evidence="3" id="KW-1185">Reference proteome</keyword>
<dbReference type="Proteomes" id="UP000000822">
    <property type="component" value="Chromosome"/>
</dbReference>
<protein>
    <recommendedName>
        <fullName evidence="4">DUF3221 domain-containing protein</fullName>
    </recommendedName>
</protein>
<evidence type="ECO:0000313" key="2">
    <source>
        <dbReference type="EMBL" id="BAC12945.1"/>
    </source>
</evidence>
<dbReference type="STRING" id="221109.gene:10733227"/>
<feature type="transmembrane region" description="Helical" evidence="1">
    <location>
        <begin position="12"/>
        <end position="30"/>
    </location>
</feature>
<evidence type="ECO:0000313" key="3">
    <source>
        <dbReference type="Proteomes" id="UP000000822"/>
    </source>
</evidence>
<dbReference type="Gene3D" id="2.40.50.140">
    <property type="entry name" value="Nucleic acid-binding proteins"/>
    <property type="match status" value="1"/>
</dbReference>
<name>Q8CUW8_OCEIH</name>
<sequence>MMNKLLSYLWKILLFALFIVPIFYLLIMNVDTNDQVQVDDDYQFTSEGYVVSKRLTNTIWIADEPTSLINRITGHLFSEHKGLIIVSEHRAVKGNNLFHNISVNQKVRVYSDKLLESSPARTNAYFVEVIDE</sequence>
<proteinExistence type="predicted"/>
<organism evidence="2 3">
    <name type="scientific">Oceanobacillus iheyensis (strain DSM 14371 / CIP 107618 / JCM 11309 / KCTC 3954 / HTE831)</name>
    <dbReference type="NCBI Taxonomy" id="221109"/>
    <lineage>
        <taxon>Bacteria</taxon>
        <taxon>Bacillati</taxon>
        <taxon>Bacillota</taxon>
        <taxon>Bacilli</taxon>
        <taxon>Bacillales</taxon>
        <taxon>Bacillaceae</taxon>
        <taxon>Oceanobacillus</taxon>
    </lineage>
</organism>
<dbReference type="InterPro" id="IPR021598">
    <property type="entry name" value="DUF3221"/>
</dbReference>
<dbReference type="KEGG" id="oih:OB0989"/>
<keyword evidence="1" id="KW-1133">Transmembrane helix</keyword>
<dbReference type="Pfam" id="PF11518">
    <property type="entry name" value="DUF3221"/>
    <property type="match status" value="1"/>
</dbReference>
<dbReference type="EMBL" id="BA000028">
    <property type="protein sequence ID" value="BAC12945.1"/>
    <property type="molecule type" value="Genomic_DNA"/>
</dbReference>
<dbReference type="AlphaFoldDB" id="Q8CUW8"/>
<reference evidence="2 3" key="2">
    <citation type="journal article" date="2002" name="Nucleic Acids Res.">
        <title>Genome sequence of Oceanobacillus iheyensis isolated from the Iheya Ridge and its unexpected adaptive capabilities to extreme environments.</title>
        <authorList>
            <person name="Takami H."/>
            <person name="Takaki Y."/>
            <person name="Uchiyama I."/>
        </authorList>
    </citation>
    <scope>NUCLEOTIDE SEQUENCE [LARGE SCALE GENOMIC DNA]</scope>
    <source>
        <strain evidence="3">DSM 14371 / CIP 107618 / JCM 11309 / KCTC 3954 / HTE831</strain>
    </source>
</reference>
<evidence type="ECO:0008006" key="4">
    <source>
        <dbReference type="Google" id="ProtNLM"/>
    </source>
</evidence>
<keyword evidence="1" id="KW-0812">Transmembrane</keyword>
<gene>
    <name evidence="2" type="ordered locus">OB0989</name>
</gene>
<dbReference type="RefSeq" id="WP_011065392.1">
    <property type="nucleotide sequence ID" value="NC_004193.1"/>
</dbReference>
<dbReference type="eggNOG" id="ENOG502ZDIS">
    <property type="taxonomic scope" value="Bacteria"/>
</dbReference>
<accession>Q8CUW8</accession>
<keyword evidence="1" id="KW-0472">Membrane</keyword>
<reference evidence="2 3" key="1">
    <citation type="journal article" date="2001" name="FEMS Microbiol. Lett.">
        <title>Oceanobacillus iheyensis gen. nov., sp. nov., a deep-sea extremely halotolerant and alkaliphilic species isolated from a depth of 1050 m on the Iheya Ridge.</title>
        <authorList>
            <person name="Lu J."/>
            <person name="Nogi Y."/>
            <person name="Takami H."/>
        </authorList>
    </citation>
    <scope>NUCLEOTIDE SEQUENCE [LARGE SCALE GENOMIC DNA]</scope>
    <source>
        <strain evidence="3">DSM 14371 / CIP 107618 / JCM 11309 / KCTC 3954 / HTE831</strain>
    </source>
</reference>
<dbReference type="HOGENOM" id="CLU_1914904_0_0_9"/>